<sequence>MSQLPQTHFKIVIFLLTILSNFVNAWDWGDFHKFAVVFFTILGFGICFLAILIVFYFGFLRGCLKEHQEDVLHTHRAFHPWPPGSAQWERQRTYRASTGRSGGQNDVQYQYGVREHQNTNIPYNTLSNQQYDVKETYHNKQPCRQGEYGQQEYLTTDGQQKSYINSQYYPQEKCYQEQYYPSNIKSSTQFTSQEAYPHTASHQKSSPYPSVNNMQQPSYYPYTQSPCPETDKNVYPQQMRSLSPYYSSIRKETSIMKRSFSPPSKNENVIIRNSTLINQQQSSSIMNTHTYI</sequence>
<protein>
    <submittedName>
        <fullName evidence="5">Transmembrane protein</fullName>
    </submittedName>
</protein>
<keyword evidence="2" id="KW-0472">Membrane</keyword>
<feature type="transmembrane region" description="Helical" evidence="2">
    <location>
        <begin position="35"/>
        <end position="59"/>
    </location>
</feature>
<name>A0A0N5BDR0_STREA</name>
<dbReference type="AlphaFoldDB" id="A0A0N5BDR0"/>
<feature type="chain" id="PRO_5005894422" evidence="3">
    <location>
        <begin position="26"/>
        <end position="292"/>
    </location>
</feature>
<evidence type="ECO:0000256" key="2">
    <source>
        <dbReference type="SAM" id="Phobius"/>
    </source>
</evidence>
<evidence type="ECO:0000256" key="3">
    <source>
        <dbReference type="SAM" id="SignalP"/>
    </source>
</evidence>
<dbReference type="WBParaSite" id="SPAL_0000414300.1">
    <property type="protein sequence ID" value="SPAL_0000414300.1"/>
    <property type="gene ID" value="SPAL_0000414300"/>
</dbReference>
<evidence type="ECO:0000313" key="5">
    <source>
        <dbReference type="WBParaSite" id="SPAL_0000414300.1"/>
    </source>
</evidence>
<feature type="signal peptide" evidence="3">
    <location>
        <begin position="1"/>
        <end position="25"/>
    </location>
</feature>
<reference evidence="5" key="1">
    <citation type="submission" date="2017-02" db="UniProtKB">
        <authorList>
            <consortium name="WormBaseParasite"/>
        </authorList>
    </citation>
    <scope>IDENTIFICATION</scope>
</reference>
<evidence type="ECO:0000256" key="1">
    <source>
        <dbReference type="SAM" id="MobiDB-lite"/>
    </source>
</evidence>
<proteinExistence type="predicted"/>
<keyword evidence="2" id="KW-0812">Transmembrane</keyword>
<organism evidence="4 5">
    <name type="scientific">Strongyloides papillosus</name>
    <name type="common">Intestinal threadworm</name>
    <dbReference type="NCBI Taxonomy" id="174720"/>
    <lineage>
        <taxon>Eukaryota</taxon>
        <taxon>Metazoa</taxon>
        <taxon>Ecdysozoa</taxon>
        <taxon>Nematoda</taxon>
        <taxon>Chromadorea</taxon>
        <taxon>Rhabditida</taxon>
        <taxon>Tylenchina</taxon>
        <taxon>Panagrolaimomorpha</taxon>
        <taxon>Strongyloidoidea</taxon>
        <taxon>Strongyloididae</taxon>
        <taxon>Strongyloides</taxon>
    </lineage>
</organism>
<feature type="region of interest" description="Disordered" evidence="1">
    <location>
        <begin position="190"/>
        <end position="215"/>
    </location>
</feature>
<keyword evidence="3" id="KW-0732">Signal</keyword>
<keyword evidence="2" id="KW-1133">Transmembrane helix</keyword>
<keyword evidence="4" id="KW-1185">Reference proteome</keyword>
<dbReference type="Proteomes" id="UP000046392">
    <property type="component" value="Unplaced"/>
</dbReference>
<evidence type="ECO:0000313" key="4">
    <source>
        <dbReference type="Proteomes" id="UP000046392"/>
    </source>
</evidence>
<accession>A0A0N5BDR0</accession>